<feature type="compositionally biased region" description="Basic and acidic residues" evidence="2">
    <location>
        <begin position="145"/>
        <end position="167"/>
    </location>
</feature>
<evidence type="ECO:0000256" key="1">
    <source>
        <dbReference type="ARBA" id="ARBA00022801"/>
    </source>
</evidence>
<feature type="compositionally biased region" description="Low complexity" evidence="2">
    <location>
        <begin position="168"/>
        <end position="197"/>
    </location>
</feature>
<dbReference type="Pfam" id="PF00561">
    <property type="entry name" value="Abhydrolase_1"/>
    <property type="match status" value="1"/>
</dbReference>
<evidence type="ECO:0000313" key="4">
    <source>
        <dbReference type="EMBL" id="EUD67088.1"/>
    </source>
</evidence>
<dbReference type="InterPro" id="IPR000073">
    <property type="entry name" value="AB_hydrolase_1"/>
</dbReference>
<feature type="compositionally biased region" description="Basic residues" evidence="2">
    <location>
        <begin position="269"/>
        <end position="288"/>
    </location>
</feature>
<dbReference type="PANTHER" id="PTHR43798">
    <property type="entry name" value="MONOACYLGLYCEROL LIPASE"/>
    <property type="match status" value="1"/>
</dbReference>
<feature type="compositionally biased region" description="Polar residues" evidence="2">
    <location>
        <begin position="299"/>
        <end position="310"/>
    </location>
</feature>
<organism evidence="4 5">
    <name type="scientific">Plasmodium inui San Antonio 1</name>
    <dbReference type="NCBI Taxonomy" id="1237626"/>
    <lineage>
        <taxon>Eukaryota</taxon>
        <taxon>Sar</taxon>
        <taxon>Alveolata</taxon>
        <taxon>Apicomplexa</taxon>
        <taxon>Aconoidasida</taxon>
        <taxon>Haemosporida</taxon>
        <taxon>Plasmodiidae</taxon>
        <taxon>Plasmodium</taxon>
        <taxon>Plasmodium (Plasmodium)</taxon>
    </lineage>
</organism>
<dbReference type="Gene3D" id="3.40.50.1820">
    <property type="entry name" value="alpha/beta hydrolase"/>
    <property type="match status" value="1"/>
</dbReference>
<feature type="compositionally biased region" description="Basic and acidic residues" evidence="2">
    <location>
        <begin position="540"/>
        <end position="560"/>
    </location>
</feature>
<keyword evidence="1" id="KW-0378">Hydrolase</keyword>
<dbReference type="GeneID" id="20037946"/>
<feature type="region of interest" description="Disordered" evidence="2">
    <location>
        <begin position="514"/>
        <end position="566"/>
    </location>
</feature>
<dbReference type="EMBL" id="KI965468">
    <property type="protein sequence ID" value="EUD67088.1"/>
    <property type="molecule type" value="Genomic_DNA"/>
</dbReference>
<sequence>MTSEEDAGDVAVTVGNAKEEECNVTVMEKRKKNCKKLSSEQKDTHSGERTEQFHVKNGEGIHQETLPHDHAEEDEKKKKKQERKQNGRYPLLTVNKETKPTDDDLEKNQMLTTDEATDSSEETPPKGCLPKGEKKYSLALKSIIRTRDGTHTRDANTDKWREGHRSLSDGSLSDGSLSDGSLSRGSLNRGSLNRGSLYDGSPSSGSRKHRSYSYFAYNPRRDEIVNVEMHSHVLMDESNDNSAAAGPSSVEKNSCVEANQGEKSEESARKKKWNFRRRIMGRMKRRAKREAVCQEARQEANQPAQPPTESSTHDPDNPVPEENNFVIYKVPRYLKKKNIKCPFVYRKVFFGKYGIINYDLKGNKKGTLVITFHGLNGTNLTFLDIQKTLVKHKFQVLNFDLYGHGLSACPKYNHRKKTYGINFFLTQTEELLIHLKLLHKDFYLIGFSMGCVIAIGFAKKYIKQVKKIILISPVGILEKKPFPVKILKLFPCLINISSFFMLPCFISKKNFKRASKGDSKGVPQGASRKGSHMRASKSGNKGDHKSDPKDAPGESLKQDPQDDSDDDTSDYLYNRIMWQAFVKKNITHAILGCINNLKMWSAHDVFKEVGLNHIPVLILCGEKDSICSVHVFKNTSKFFINCHMIIFRNASHLVLVEKSKEINSCVLTFFHFPNNADLRTVHHMFPVDTLGNSVLYQRDDFF</sequence>
<feature type="region of interest" description="Disordered" evidence="2">
    <location>
        <begin position="26"/>
        <end position="210"/>
    </location>
</feature>
<evidence type="ECO:0000313" key="5">
    <source>
        <dbReference type="Proteomes" id="UP000030640"/>
    </source>
</evidence>
<feature type="compositionally biased region" description="Basic and acidic residues" evidence="2">
    <location>
        <begin position="37"/>
        <end position="76"/>
    </location>
</feature>
<feature type="domain" description="AB hydrolase-1" evidence="3">
    <location>
        <begin position="368"/>
        <end position="658"/>
    </location>
</feature>
<gene>
    <name evidence="4" type="ORF">C922_02672</name>
</gene>
<protein>
    <recommendedName>
        <fullName evidence="3">AB hydrolase-1 domain-containing protein</fullName>
    </recommendedName>
</protein>
<evidence type="ECO:0000256" key="2">
    <source>
        <dbReference type="SAM" id="MobiDB-lite"/>
    </source>
</evidence>
<dbReference type="InterPro" id="IPR050266">
    <property type="entry name" value="AB_hydrolase_sf"/>
</dbReference>
<dbReference type="AlphaFoldDB" id="W7A780"/>
<keyword evidence="5" id="KW-1185">Reference proteome</keyword>
<reference evidence="4 5" key="1">
    <citation type="submission" date="2013-02" db="EMBL/GenBank/DDBJ databases">
        <title>The Genome Sequence of Plasmodium inui San Antonio 1.</title>
        <authorList>
            <consortium name="The Broad Institute Genome Sequencing Platform"/>
            <consortium name="The Broad Institute Genome Sequencing Center for Infectious Disease"/>
            <person name="Neafsey D."/>
            <person name="Cheeseman I."/>
            <person name="Volkman S."/>
            <person name="Adams J."/>
            <person name="Walker B."/>
            <person name="Young S.K."/>
            <person name="Zeng Q."/>
            <person name="Gargeya S."/>
            <person name="Fitzgerald M."/>
            <person name="Haas B."/>
            <person name="Abouelleil A."/>
            <person name="Alvarado L."/>
            <person name="Arachchi H.M."/>
            <person name="Berlin A.M."/>
            <person name="Chapman S.B."/>
            <person name="Dewar J."/>
            <person name="Goldberg J."/>
            <person name="Griggs A."/>
            <person name="Gujja S."/>
            <person name="Hansen M."/>
            <person name="Howarth C."/>
            <person name="Imamovic A."/>
            <person name="Larimer J."/>
            <person name="McCowan C."/>
            <person name="Murphy C."/>
            <person name="Neiman D."/>
            <person name="Pearson M."/>
            <person name="Priest M."/>
            <person name="Roberts A."/>
            <person name="Saif S."/>
            <person name="Shea T."/>
            <person name="Sisk P."/>
            <person name="Sykes S."/>
            <person name="Wortman J."/>
            <person name="Nusbaum C."/>
            <person name="Birren B."/>
        </authorList>
    </citation>
    <scope>NUCLEOTIDE SEQUENCE [LARGE SCALE GENOMIC DNA]</scope>
    <source>
        <strain evidence="4 5">San Antonio 1</strain>
    </source>
</reference>
<dbReference type="GO" id="GO:0016020">
    <property type="term" value="C:membrane"/>
    <property type="evidence" value="ECO:0007669"/>
    <property type="project" value="TreeGrafter"/>
</dbReference>
<dbReference type="PANTHER" id="PTHR43798:SF31">
    <property type="entry name" value="AB HYDROLASE SUPERFAMILY PROTEIN YCLE"/>
    <property type="match status" value="1"/>
</dbReference>
<evidence type="ECO:0000259" key="3">
    <source>
        <dbReference type="Pfam" id="PF00561"/>
    </source>
</evidence>
<dbReference type="RefSeq" id="XP_008816493.1">
    <property type="nucleotide sequence ID" value="XM_008818271.1"/>
</dbReference>
<dbReference type="GO" id="GO:0016787">
    <property type="term" value="F:hydrolase activity"/>
    <property type="evidence" value="ECO:0007669"/>
    <property type="project" value="UniProtKB-KW"/>
</dbReference>
<name>W7A780_9APIC</name>
<feature type="region of interest" description="Disordered" evidence="2">
    <location>
        <begin position="238"/>
        <end position="321"/>
    </location>
</feature>
<dbReference type="Proteomes" id="UP000030640">
    <property type="component" value="Unassembled WGS sequence"/>
</dbReference>
<feature type="compositionally biased region" description="Basic and acidic residues" evidence="2">
    <location>
        <begin position="289"/>
        <end position="298"/>
    </location>
</feature>
<proteinExistence type="predicted"/>
<dbReference type="SUPFAM" id="SSF53474">
    <property type="entry name" value="alpha/beta-Hydrolases"/>
    <property type="match status" value="1"/>
</dbReference>
<dbReference type="InterPro" id="IPR029058">
    <property type="entry name" value="AB_hydrolase_fold"/>
</dbReference>
<dbReference type="OrthoDB" id="408373at2759"/>
<dbReference type="VEuPathDB" id="PlasmoDB:C922_02672"/>
<accession>W7A780</accession>